<feature type="compositionally biased region" description="Low complexity" evidence="2">
    <location>
        <begin position="109"/>
        <end position="139"/>
    </location>
</feature>
<keyword evidence="1" id="KW-0175">Coiled coil</keyword>
<sequence>EMEQLKMDNKSLQEEVLHFGSILKEKGLFRAYRPGTITNWDVKDLEAMESEMVKQRAQMQKEDLKRQFERQEQMYWQSQGAAIPEDAEQDQAQAQAQAQAQERDEDAATHTQLQLQAQSPSQSQYPSQSQSQSQTQPQLESKDDDNKSGGAHRSHLVRSQTRTISWNETEFQAAKNEIMAQLKKLKDEQIAEMVEKQDALRMQRFDDPAKPSTQVHGERP</sequence>
<feature type="non-terminal residue" evidence="3">
    <location>
        <position position="1"/>
    </location>
</feature>
<protein>
    <submittedName>
        <fullName evidence="3">Uncharacterized protein</fullName>
    </submittedName>
</protein>
<dbReference type="Proteomes" id="UP000023152">
    <property type="component" value="Unassembled WGS sequence"/>
</dbReference>
<dbReference type="AlphaFoldDB" id="X6N6H1"/>
<feature type="region of interest" description="Disordered" evidence="2">
    <location>
        <begin position="71"/>
        <end position="165"/>
    </location>
</feature>
<evidence type="ECO:0000313" key="3">
    <source>
        <dbReference type="EMBL" id="ETO21538.1"/>
    </source>
</evidence>
<dbReference type="EMBL" id="ASPP01011528">
    <property type="protein sequence ID" value="ETO21538.1"/>
    <property type="molecule type" value="Genomic_DNA"/>
</dbReference>
<evidence type="ECO:0000313" key="4">
    <source>
        <dbReference type="Proteomes" id="UP000023152"/>
    </source>
</evidence>
<feature type="compositionally biased region" description="Basic and acidic residues" evidence="2">
    <location>
        <begin position="199"/>
        <end position="209"/>
    </location>
</feature>
<feature type="coiled-coil region" evidence="1">
    <location>
        <begin position="168"/>
        <end position="199"/>
    </location>
</feature>
<organism evidence="3 4">
    <name type="scientific">Reticulomyxa filosa</name>
    <dbReference type="NCBI Taxonomy" id="46433"/>
    <lineage>
        <taxon>Eukaryota</taxon>
        <taxon>Sar</taxon>
        <taxon>Rhizaria</taxon>
        <taxon>Retaria</taxon>
        <taxon>Foraminifera</taxon>
        <taxon>Monothalamids</taxon>
        <taxon>Reticulomyxidae</taxon>
        <taxon>Reticulomyxa</taxon>
    </lineage>
</organism>
<feature type="compositionally biased region" description="Polar residues" evidence="2">
    <location>
        <begin position="211"/>
        <end position="220"/>
    </location>
</feature>
<name>X6N6H1_RETFI</name>
<evidence type="ECO:0000256" key="1">
    <source>
        <dbReference type="SAM" id="Coils"/>
    </source>
</evidence>
<reference evidence="3 4" key="1">
    <citation type="journal article" date="2013" name="Curr. Biol.">
        <title>The Genome of the Foraminiferan Reticulomyxa filosa.</title>
        <authorList>
            <person name="Glockner G."/>
            <person name="Hulsmann N."/>
            <person name="Schleicher M."/>
            <person name="Noegel A.A."/>
            <person name="Eichinger L."/>
            <person name="Gallinger C."/>
            <person name="Pawlowski J."/>
            <person name="Sierra R."/>
            <person name="Euteneuer U."/>
            <person name="Pillet L."/>
            <person name="Moustafa A."/>
            <person name="Platzer M."/>
            <person name="Groth M."/>
            <person name="Szafranski K."/>
            <person name="Schliwa M."/>
        </authorList>
    </citation>
    <scope>NUCLEOTIDE SEQUENCE [LARGE SCALE GENOMIC DNA]</scope>
</reference>
<keyword evidence="4" id="KW-1185">Reference proteome</keyword>
<feature type="compositionally biased region" description="Low complexity" evidence="2">
    <location>
        <begin position="90"/>
        <end position="100"/>
    </location>
</feature>
<proteinExistence type="predicted"/>
<comment type="caution">
    <text evidence="3">The sequence shown here is derived from an EMBL/GenBank/DDBJ whole genome shotgun (WGS) entry which is preliminary data.</text>
</comment>
<feature type="region of interest" description="Disordered" evidence="2">
    <location>
        <begin position="199"/>
        <end position="220"/>
    </location>
</feature>
<accession>X6N6H1</accession>
<evidence type="ECO:0000256" key="2">
    <source>
        <dbReference type="SAM" id="MobiDB-lite"/>
    </source>
</evidence>
<gene>
    <name evidence="3" type="ORF">RFI_15665</name>
</gene>